<protein>
    <submittedName>
        <fullName evidence="1">Choline/ethanolaminephosphotransferase 1</fullName>
    </submittedName>
</protein>
<feature type="non-terminal residue" evidence="1">
    <location>
        <position position="1"/>
    </location>
</feature>
<evidence type="ECO:0000313" key="1">
    <source>
        <dbReference type="EMBL" id="KAG6574013.1"/>
    </source>
</evidence>
<name>A0AAV6M302_9ROSI</name>
<organism evidence="1 2">
    <name type="scientific">Cucurbita argyrosperma subsp. sororia</name>
    <dbReference type="NCBI Taxonomy" id="37648"/>
    <lineage>
        <taxon>Eukaryota</taxon>
        <taxon>Viridiplantae</taxon>
        <taxon>Streptophyta</taxon>
        <taxon>Embryophyta</taxon>
        <taxon>Tracheophyta</taxon>
        <taxon>Spermatophyta</taxon>
        <taxon>Magnoliopsida</taxon>
        <taxon>eudicotyledons</taxon>
        <taxon>Gunneridae</taxon>
        <taxon>Pentapetalae</taxon>
        <taxon>rosids</taxon>
        <taxon>fabids</taxon>
        <taxon>Cucurbitales</taxon>
        <taxon>Cucurbitaceae</taxon>
        <taxon>Cucurbiteae</taxon>
        <taxon>Cucurbita</taxon>
    </lineage>
</organism>
<evidence type="ECO:0000313" key="2">
    <source>
        <dbReference type="Proteomes" id="UP000685013"/>
    </source>
</evidence>
<dbReference type="AlphaFoldDB" id="A0AAV6M302"/>
<comment type="caution">
    <text evidence="1">The sequence shown here is derived from an EMBL/GenBank/DDBJ whole genome shotgun (WGS) entry which is preliminary data.</text>
</comment>
<proteinExistence type="predicted"/>
<dbReference type="Proteomes" id="UP000685013">
    <property type="component" value="Chromosome 18"/>
</dbReference>
<accession>A0AAV6M302</accession>
<dbReference type="EMBL" id="JAGKQH010000018">
    <property type="protein sequence ID" value="KAG6574013.1"/>
    <property type="molecule type" value="Genomic_DNA"/>
</dbReference>
<gene>
    <name evidence="1" type="primary">AAPT1</name>
    <name evidence="1" type="ORF">SDJN03_27900</name>
</gene>
<sequence length="158" mass="17207">MCLATLPEPFRESLSSLDAVGSDDSHLVCYGSRSDLMTCSLLSIQLFSGCDTLACAFESLAFGVTVACGMNTFFLWVIAAIPSYGATWEQQVVSSQSEYWCSRLSSTTWKILTIFELGSIASSVLSVVYEVVQVRKGSMLLAFAMLVALFSLSHEVRI</sequence>
<keyword evidence="2" id="KW-1185">Reference proteome</keyword>
<reference evidence="1 2" key="1">
    <citation type="journal article" date="2021" name="Hortic Res">
        <title>The domestication of Cucurbita argyrosperma as revealed by the genome of its wild relative.</title>
        <authorList>
            <person name="Barrera-Redondo J."/>
            <person name="Sanchez-de la Vega G."/>
            <person name="Aguirre-Liguori J.A."/>
            <person name="Castellanos-Morales G."/>
            <person name="Gutierrez-Guerrero Y.T."/>
            <person name="Aguirre-Dugua X."/>
            <person name="Aguirre-Planter E."/>
            <person name="Tenaillon M.I."/>
            <person name="Lira-Saade R."/>
            <person name="Eguiarte L.E."/>
        </authorList>
    </citation>
    <scope>NUCLEOTIDE SEQUENCE [LARGE SCALE GENOMIC DNA]</scope>
    <source>
        <strain evidence="1">JBR-2021</strain>
    </source>
</reference>